<dbReference type="EMBL" id="JADJZA010000005">
    <property type="protein sequence ID" value="MBK9296737.1"/>
    <property type="molecule type" value="Genomic_DNA"/>
</dbReference>
<comment type="caution">
    <text evidence="1">The sequence shown here is derived from an EMBL/GenBank/DDBJ whole genome shotgun (WGS) entry which is preliminary data.</text>
</comment>
<evidence type="ECO:0008006" key="3">
    <source>
        <dbReference type="Google" id="ProtNLM"/>
    </source>
</evidence>
<reference evidence="1 2" key="1">
    <citation type="submission" date="2020-10" db="EMBL/GenBank/DDBJ databases">
        <title>Connecting structure to function with the recovery of over 1000 high-quality activated sludge metagenome-assembled genomes encoding full-length rRNA genes using long-read sequencing.</title>
        <authorList>
            <person name="Singleton C.M."/>
            <person name="Petriglieri F."/>
            <person name="Kristensen J.M."/>
            <person name="Kirkegaard R.H."/>
            <person name="Michaelsen T.Y."/>
            <person name="Andersen M.H."/>
            <person name="Karst S.M."/>
            <person name="Dueholm M.S."/>
            <person name="Nielsen P.H."/>
            <person name="Albertsen M."/>
        </authorList>
    </citation>
    <scope>NUCLEOTIDE SEQUENCE [LARGE SCALE GENOMIC DNA]</scope>
    <source>
        <strain evidence="1">Lyne_18-Q3-R50-59_MAXAC.006</strain>
    </source>
</reference>
<sequence length="458" mass="49958">MVALLATQRRKYCVYVSGTQDSANDRVGSISDLAIGSEMLGAWHPEMASAFLEDKARQSRWNSKRIEFGNGTVVDAAGLDTKARGKKSGEQRPDLIILDDIDEPSDSARVRNRKLMRLRGILGGGAPGGGTLVLFVQNRIYDDSIQSQVINRRIGMLADRLVIGPVPMVKNATYRPDPTTPGRTLISGTPSWPEVWPLEACQAEMDRLDVMPFRRENQDDLHLDVPGALLKSEHIIHEPVTLALLSKTIVAVDPATTSKPGSDETGIVGVGRHVDGRWVVLEDRTKQWPVSEWPTEVDALAVELRASEVILEGNNGGELNVAAVEAAQRERLRPLTDRLKLVLSLIGEAGLSSDLAAERDRLQAELAAAHRYRVRLVHASEPKAVRAGRPAARYQTHEVIHAKPLPKLEARWTGWVPGVSRDSPGDLDACVHGLIDLGCIPRAPAATAFSTVGADRTF</sequence>
<organism evidence="1 2">
    <name type="scientific">Candidatus Neomicrothrix subdominans</name>
    <dbReference type="NCBI Taxonomy" id="2954438"/>
    <lineage>
        <taxon>Bacteria</taxon>
        <taxon>Bacillati</taxon>
        <taxon>Actinomycetota</taxon>
        <taxon>Acidimicrobiia</taxon>
        <taxon>Acidimicrobiales</taxon>
        <taxon>Microthrixaceae</taxon>
        <taxon>Candidatus Neomicrothrix</taxon>
    </lineage>
</organism>
<accession>A0A936NCX8</accession>
<dbReference type="Proteomes" id="UP000727993">
    <property type="component" value="Unassembled WGS sequence"/>
</dbReference>
<name>A0A936NCX8_9ACTN</name>
<proteinExistence type="predicted"/>
<protein>
    <recommendedName>
        <fullName evidence="3">ATP-binding protein</fullName>
    </recommendedName>
</protein>
<evidence type="ECO:0000313" key="2">
    <source>
        <dbReference type="Proteomes" id="UP000727993"/>
    </source>
</evidence>
<gene>
    <name evidence="1" type="ORF">IPN02_07820</name>
</gene>
<evidence type="ECO:0000313" key="1">
    <source>
        <dbReference type="EMBL" id="MBK9296737.1"/>
    </source>
</evidence>
<dbReference type="AlphaFoldDB" id="A0A936NCX8"/>